<evidence type="ECO:0000313" key="4">
    <source>
        <dbReference type="EMBL" id="EXL02716.1"/>
    </source>
</evidence>
<organism evidence="4 5">
    <name type="scientific">Aquamicrobium defluvii</name>
    <dbReference type="NCBI Taxonomy" id="69279"/>
    <lineage>
        <taxon>Bacteria</taxon>
        <taxon>Pseudomonadati</taxon>
        <taxon>Pseudomonadota</taxon>
        <taxon>Alphaproteobacteria</taxon>
        <taxon>Hyphomicrobiales</taxon>
        <taxon>Phyllobacteriaceae</taxon>
        <taxon>Aquamicrobium</taxon>
    </lineage>
</organism>
<protein>
    <recommendedName>
        <fullName evidence="2">Universal stress protein</fullName>
    </recommendedName>
</protein>
<keyword evidence="2" id="KW-0963">Cytoplasm</keyword>
<comment type="subcellular location">
    <subcellularLocation>
        <location evidence="2">Cytoplasm</location>
    </subcellularLocation>
</comment>
<evidence type="ECO:0000256" key="1">
    <source>
        <dbReference type="ARBA" id="ARBA00008791"/>
    </source>
</evidence>
<dbReference type="SUPFAM" id="SSF52402">
    <property type="entry name" value="Adenine nucleotide alpha hydrolases-like"/>
    <property type="match status" value="1"/>
</dbReference>
<evidence type="ECO:0000313" key="5">
    <source>
        <dbReference type="Proteomes" id="UP000019849"/>
    </source>
</evidence>
<dbReference type="Gene3D" id="3.40.50.620">
    <property type="entry name" value="HUPs"/>
    <property type="match status" value="1"/>
</dbReference>
<evidence type="ECO:0000256" key="2">
    <source>
        <dbReference type="PIRNR" id="PIRNR006276"/>
    </source>
</evidence>
<accession>A0A011U9B8</accession>
<comment type="caution">
    <text evidence="4">The sequence shown here is derived from an EMBL/GenBank/DDBJ whole genome shotgun (WGS) entry which is preliminary data.</text>
</comment>
<dbReference type="InterPro" id="IPR006015">
    <property type="entry name" value="Universal_stress_UspA"/>
</dbReference>
<dbReference type="PANTHER" id="PTHR46268">
    <property type="entry name" value="STRESS RESPONSE PROTEIN NHAX"/>
    <property type="match status" value="1"/>
</dbReference>
<dbReference type="PIRSF" id="PIRSF006276">
    <property type="entry name" value="UspA"/>
    <property type="match status" value="1"/>
</dbReference>
<dbReference type="InterPro" id="IPR014729">
    <property type="entry name" value="Rossmann-like_a/b/a_fold"/>
</dbReference>
<proteinExistence type="inferred from homology"/>
<dbReference type="AlphaFoldDB" id="A0A011U9B8"/>
<dbReference type="InterPro" id="IPR006016">
    <property type="entry name" value="UspA"/>
</dbReference>
<dbReference type="HOGENOM" id="CLU_049301_11_0_5"/>
<sequence length="148" mass="16275">MYKHIMICTDGSELADKGVEHGLALAGQLGAKVTVLSVTEPLEPHVIQAAIHAGVDDPVIRYDQQIDEEMQRRFATITERAASYGVPLELVHEIDDFPAETIVRSARLKDCDLIVMSSHGRRGVQRLLLGSQTAEVVTHSQIPVLIVR</sequence>
<comment type="similarity">
    <text evidence="1 2">Belongs to the universal stress protein A family.</text>
</comment>
<dbReference type="PANTHER" id="PTHR46268:SF15">
    <property type="entry name" value="UNIVERSAL STRESS PROTEIN HP_0031"/>
    <property type="match status" value="1"/>
</dbReference>
<dbReference type="Pfam" id="PF00582">
    <property type="entry name" value="Usp"/>
    <property type="match status" value="1"/>
</dbReference>
<gene>
    <name evidence="4" type="ORF">BG36_14165</name>
</gene>
<dbReference type="EMBL" id="JENY01000029">
    <property type="protein sequence ID" value="EXL02716.1"/>
    <property type="molecule type" value="Genomic_DNA"/>
</dbReference>
<dbReference type="STRING" id="69279.BG36_14165"/>
<reference evidence="4 5" key="1">
    <citation type="submission" date="2014-02" db="EMBL/GenBank/DDBJ databases">
        <title>Aquamicrobium defluvii Genome sequencing.</title>
        <authorList>
            <person name="Wang X."/>
        </authorList>
    </citation>
    <scope>NUCLEOTIDE SEQUENCE [LARGE SCALE GENOMIC DNA]</scope>
    <source>
        <strain evidence="4 5">W13Z1</strain>
    </source>
</reference>
<dbReference type="RefSeq" id="WP_035030756.1">
    <property type="nucleotide sequence ID" value="NZ_KK073901.1"/>
</dbReference>
<dbReference type="Proteomes" id="UP000019849">
    <property type="component" value="Unassembled WGS sequence"/>
</dbReference>
<dbReference type="GO" id="GO:0005737">
    <property type="term" value="C:cytoplasm"/>
    <property type="evidence" value="ECO:0007669"/>
    <property type="project" value="UniProtKB-SubCell"/>
</dbReference>
<feature type="domain" description="UspA" evidence="3">
    <location>
        <begin position="1"/>
        <end position="148"/>
    </location>
</feature>
<evidence type="ECO:0000259" key="3">
    <source>
        <dbReference type="Pfam" id="PF00582"/>
    </source>
</evidence>
<name>A0A011U9B8_9HYPH</name>
<dbReference type="CDD" id="cd00293">
    <property type="entry name" value="USP-like"/>
    <property type="match status" value="1"/>
</dbReference>
<dbReference type="PRINTS" id="PR01438">
    <property type="entry name" value="UNVRSLSTRESS"/>
</dbReference>
<dbReference type="eggNOG" id="COG0589">
    <property type="taxonomic scope" value="Bacteria"/>
</dbReference>